<keyword evidence="5 9" id="KW-0812">Transmembrane</keyword>
<evidence type="ECO:0000256" key="6">
    <source>
        <dbReference type="ARBA" id="ARBA00022849"/>
    </source>
</evidence>
<protein>
    <submittedName>
        <fullName evidence="11">ACR3 family arsenite efflux transporter</fullName>
    </submittedName>
</protein>
<comment type="similarity">
    <text evidence="2 9">Belongs to the arsenical resistance-3 (ACR3) (TC 2.A.59) family.</text>
</comment>
<evidence type="ECO:0000313" key="11">
    <source>
        <dbReference type="EMBL" id="QES88045.1"/>
    </source>
</evidence>
<dbReference type="GO" id="GO:0046685">
    <property type="term" value="P:response to arsenic-containing substance"/>
    <property type="evidence" value="ECO:0007669"/>
    <property type="project" value="UniProtKB-KW"/>
</dbReference>
<keyword evidence="12" id="KW-1185">Reference proteome</keyword>
<feature type="transmembrane region" description="Helical" evidence="10">
    <location>
        <begin position="314"/>
        <end position="337"/>
    </location>
</feature>
<feature type="transmembrane region" description="Helical" evidence="10">
    <location>
        <begin position="217"/>
        <end position="239"/>
    </location>
</feature>
<evidence type="ECO:0000256" key="5">
    <source>
        <dbReference type="ARBA" id="ARBA00022692"/>
    </source>
</evidence>
<dbReference type="Proteomes" id="UP000292424">
    <property type="component" value="Chromosome"/>
</dbReference>
<feature type="transmembrane region" description="Helical" evidence="10">
    <location>
        <begin position="251"/>
        <end position="272"/>
    </location>
</feature>
<dbReference type="GO" id="GO:0015297">
    <property type="term" value="F:antiporter activity"/>
    <property type="evidence" value="ECO:0007669"/>
    <property type="project" value="UniProtKB-UniRule"/>
</dbReference>
<evidence type="ECO:0000256" key="10">
    <source>
        <dbReference type="SAM" id="Phobius"/>
    </source>
</evidence>
<keyword evidence="7 9" id="KW-1133">Transmembrane helix</keyword>
<dbReference type="NCBIfam" id="TIGR00832">
    <property type="entry name" value="acr3"/>
    <property type="match status" value="1"/>
</dbReference>
<feature type="transmembrane region" description="Helical" evidence="10">
    <location>
        <begin position="108"/>
        <end position="127"/>
    </location>
</feature>
<dbReference type="InterPro" id="IPR038770">
    <property type="entry name" value="Na+/solute_symporter_sf"/>
</dbReference>
<evidence type="ECO:0000256" key="3">
    <source>
        <dbReference type="ARBA" id="ARBA00022448"/>
    </source>
</evidence>
<dbReference type="GO" id="GO:0015105">
    <property type="term" value="F:arsenite transmembrane transporter activity"/>
    <property type="evidence" value="ECO:0007669"/>
    <property type="project" value="TreeGrafter"/>
</dbReference>
<dbReference type="GO" id="GO:0005886">
    <property type="term" value="C:plasma membrane"/>
    <property type="evidence" value="ECO:0007669"/>
    <property type="project" value="UniProtKB-SubCell"/>
</dbReference>
<dbReference type="OrthoDB" id="9771457at2"/>
<proteinExistence type="inferred from homology"/>
<keyword evidence="6" id="KW-0059">Arsenical resistance</keyword>
<dbReference type="AlphaFoldDB" id="A0A5P2FXX5"/>
<dbReference type="KEGG" id="arac:E0W69_004990"/>
<dbReference type="Pfam" id="PF01758">
    <property type="entry name" value="SBF"/>
    <property type="match status" value="1"/>
</dbReference>
<dbReference type="RefSeq" id="WP_131328932.1">
    <property type="nucleotide sequence ID" value="NZ_CP044016.1"/>
</dbReference>
<evidence type="ECO:0000256" key="7">
    <source>
        <dbReference type="ARBA" id="ARBA00022989"/>
    </source>
</evidence>
<feature type="transmembrane region" description="Helical" evidence="10">
    <location>
        <begin position="284"/>
        <end position="308"/>
    </location>
</feature>
<dbReference type="GO" id="GO:0015104">
    <property type="term" value="F:antimonite transmembrane transporter activity"/>
    <property type="evidence" value="ECO:0007669"/>
    <property type="project" value="TreeGrafter"/>
</dbReference>
<dbReference type="Gene3D" id="1.20.1530.20">
    <property type="match status" value="1"/>
</dbReference>
<sequence>MPQKLKFLDRYLTLWIFIAMAVGISLGYFFPGISRITNALTVGTTNIPLAIGLILMMYPPLAKVDYSLLPQAFKDKKVIGISLLFNWIIGSMLMFGLAILFLRDEPDYMAGLILIGLARCIAMVIVWSDLAKANREYTAMLVALNSVFQVFSYSFLVWLFINVLPSKLGLANFNVTVSIKDVTESVLIYLGIPFLAGFISRYTLVKSKGMEWYNRKFVPRISPITLYALLFTIMLMFSMKGNKIVEVPMDVIKIAIPLIIYFILMFFFSFFINKWLKIPYDKNASIAFTATGNNFELAIAVSIAVFGISSPQAFVGVIGPLVEVPVMILLVRASLWFKKKYYIF</sequence>
<reference evidence="11 12" key="1">
    <citation type="submission" date="2019-09" db="EMBL/GenBank/DDBJ databases">
        <title>Complete genome sequence of Arachidicoccus sp. B3-10 isolated from apple orchard soil.</title>
        <authorList>
            <person name="Kim H.S."/>
            <person name="Han K.-I."/>
            <person name="Suh M.K."/>
            <person name="Lee K.C."/>
            <person name="Eom M.K."/>
            <person name="Kim J.-S."/>
            <person name="Kang S.W."/>
            <person name="Sin Y."/>
            <person name="Lee J.-S."/>
        </authorList>
    </citation>
    <scope>NUCLEOTIDE SEQUENCE [LARGE SCALE GENOMIC DNA]</scope>
    <source>
        <strain evidence="11 12">B3-10</strain>
    </source>
</reference>
<feature type="transmembrane region" description="Helical" evidence="10">
    <location>
        <begin position="78"/>
        <end position="102"/>
    </location>
</feature>
<feature type="transmembrane region" description="Helical" evidence="10">
    <location>
        <begin position="186"/>
        <end position="205"/>
    </location>
</feature>
<dbReference type="PANTHER" id="PTHR43057">
    <property type="entry name" value="ARSENITE EFFLUX TRANSPORTER"/>
    <property type="match status" value="1"/>
</dbReference>
<organism evidence="11 12">
    <name type="scientific">Rhizosphaericola mali</name>
    <dbReference type="NCBI Taxonomy" id="2545455"/>
    <lineage>
        <taxon>Bacteria</taxon>
        <taxon>Pseudomonadati</taxon>
        <taxon>Bacteroidota</taxon>
        <taxon>Chitinophagia</taxon>
        <taxon>Chitinophagales</taxon>
        <taxon>Chitinophagaceae</taxon>
        <taxon>Rhizosphaericola</taxon>
    </lineage>
</organism>
<feature type="transmembrane region" description="Helical" evidence="10">
    <location>
        <begin position="36"/>
        <end position="58"/>
    </location>
</feature>
<name>A0A5P2FXX5_9BACT</name>
<comment type="subcellular location">
    <subcellularLocation>
        <location evidence="1 9">Cell membrane</location>
        <topology evidence="1 9">Multi-pass membrane protein</topology>
    </subcellularLocation>
</comment>
<dbReference type="InterPro" id="IPR004706">
    <property type="entry name" value="Arsenical-R_Acr3"/>
</dbReference>
<evidence type="ECO:0000256" key="1">
    <source>
        <dbReference type="ARBA" id="ARBA00004651"/>
    </source>
</evidence>
<feature type="transmembrane region" description="Helical" evidence="10">
    <location>
        <begin position="12"/>
        <end position="30"/>
    </location>
</feature>
<dbReference type="PIRSF" id="PIRSF005508">
    <property type="entry name" value="Acr3"/>
    <property type="match status" value="1"/>
</dbReference>
<dbReference type="EMBL" id="CP044016">
    <property type="protein sequence ID" value="QES88045.1"/>
    <property type="molecule type" value="Genomic_DNA"/>
</dbReference>
<evidence type="ECO:0000256" key="9">
    <source>
        <dbReference type="PIRNR" id="PIRNR005508"/>
    </source>
</evidence>
<dbReference type="InterPro" id="IPR002657">
    <property type="entry name" value="BilAc:Na_symport/Acr3"/>
</dbReference>
<keyword evidence="4 9" id="KW-1003">Cell membrane</keyword>
<keyword evidence="3 9" id="KW-0813">Transport</keyword>
<keyword evidence="8 9" id="KW-0472">Membrane</keyword>
<dbReference type="PANTHER" id="PTHR43057:SF1">
    <property type="entry name" value="ARSENICAL-RESISTANCE PROTEIN 3"/>
    <property type="match status" value="1"/>
</dbReference>
<feature type="transmembrane region" description="Helical" evidence="10">
    <location>
        <begin position="139"/>
        <end position="161"/>
    </location>
</feature>
<evidence type="ECO:0000256" key="8">
    <source>
        <dbReference type="ARBA" id="ARBA00023136"/>
    </source>
</evidence>
<evidence type="ECO:0000256" key="2">
    <source>
        <dbReference type="ARBA" id="ARBA00010110"/>
    </source>
</evidence>
<evidence type="ECO:0000256" key="4">
    <source>
        <dbReference type="ARBA" id="ARBA00022475"/>
    </source>
</evidence>
<accession>A0A5P2FXX5</accession>
<evidence type="ECO:0000313" key="12">
    <source>
        <dbReference type="Proteomes" id="UP000292424"/>
    </source>
</evidence>
<dbReference type="FunFam" id="1.20.1530.20:FF:000009">
    <property type="entry name" value="Arsenite transporter, ACR3 family"/>
    <property type="match status" value="1"/>
</dbReference>
<gene>
    <name evidence="11" type="primary">arsB</name>
    <name evidence="11" type="ORF">E0W69_004990</name>
</gene>